<evidence type="ECO:0000313" key="3">
    <source>
        <dbReference type="Proteomes" id="UP000440578"/>
    </source>
</evidence>
<evidence type="ECO:0000256" key="1">
    <source>
        <dbReference type="SAM" id="SignalP"/>
    </source>
</evidence>
<dbReference type="EMBL" id="VIIS01000183">
    <property type="protein sequence ID" value="KAF0312251.1"/>
    <property type="molecule type" value="Genomic_DNA"/>
</dbReference>
<protein>
    <recommendedName>
        <fullName evidence="4">Protein sleepless</fullName>
    </recommendedName>
</protein>
<dbReference type="AlphaFoldDB" id="A0A6A4XCS9"/>
<proteinExistence type="predicted"/>
<feature type="chain" id="PRO_5025621843" description="Protein sleepless" evidence="1">
    <location>
        <begin position="19"/>
        <end position="135"/>
    </location>
</feature>
<comment type="caution">
    <text evidence="2">The sequence shown here is derived from an EMBL/GenBank/DDBJ whole genome shotgun (WGS) entry which is preliminary data.</text>
</comment>
<evidence type="ECO:0000313" key="2">
    <source>
        <dbReference type="EMBL" id="KAF0312251.1"/>
    </source>
</evidence>
<keyword evidence="3" id="KW-1185">Reference proteome</keyword>
<reference evidence="2 3" key="1">
    <citation type="submission" date="2019-07" db="EMBL/GenBank/DDBJ databases">
        <title>Draft genome assembly of a fouling barnacle, Amphibalanus amphitrite (Darwin, 1854): The first reference genome for Thecostraca.</title>
        <authorList>
            <person name="Kim W."/>
        </authorList>
    </citation>
    <scope>NUCLEOTIDE SEQUENCE [LARGE SCALE GENOMIC DNA]</scope>
    <source>
        <strain evidence="2">SNU_AA5</strain>
        <tissue evidence="2">Soma without cirri and trophi</tissue>
    </source>
</reference>
<keyword evidence="1" id="KW-0732">Signal</keyword>
<name>A0A6A4XCS9_AMPAM</name>
<dbReference type="Proteomes" id="UP000440578">
    <property type="component" value="Unassembled WGS sequence"/>
</dbReference>
<gene>
    <name evidence="2" type="ORF">FJT64_016976</name>
</gene>
<feature type="signal peptide" evidence="1">
    <location>
        <begin position="1"/>
        <end position="18"/>
    </location>
</feature>
<organism evidence="2 3">
    <name type="scientific">Amphibalanus amphitrite</name>
    <name type="common">Striped barnacle</name>
    <name type="synonym">Balanus amphitrite</name>
    <dbReference type="NCBI Taxonomy" id="1232801"/>
    <lineage>
        <taxon>Eukaryota</taxon>
        <taxon>Metazoa</taxon>
        <taxon>Ecdysozoa</taxon>
        <taxon>Arthropoda</taxon>
        <taxon>Crustacea</taxon>
        <taxon>Multicrustacea</taxon>
        <taxon>Cirripedia</taxon>
        <taxon>Thoracica</taxon>
        <taxon>Thoracicalcarea</taxon>
        <taxon>Balanomorpha</taxon>
        <taxon>Balanoidea</taxon>
        <taxon>Balanidae</taxon>
        <taxon>Amphibalaninae</taxon>
        <taxon>Amphibalanus</taxon>
    </lineage>
</organism>
<evidence type="ECO:0008006" key="4">
    <source>
        <dbReference type="Google" id="ProtNLM"/>
    </source>
</evidence>
<sequence>MKVLALITVLSVLGAGQAIKCYSCIGNDLQKSLTLPEGIMEMLQGTVNSCDDFDPEKPMDKFVQECPAFHQGCMKLTDPNNPENVVRSCFVLPQDQCDGPMCYCSSDLCNGSGQAWPSVAALLAGLAAALAGAAR</sequence>
<accession>A0A6A4XCS9</accession>